<dbReference type="AlphaFoldDB" id="A0AA86TEQ2"/>
<keyword evidence="2" id="KW-1185">Reference proteome</keyword>
<accession>A0AA86TEQ2</accession>
<sequence>GQNTKCSPNPTDVLHVDVEKKNQNGIYSKEEKKMVDRVGEGDINYGLEYFS</sequence>
<evidence type="ECO:0000313" key="1">
    <source>
        <dbReference type="EMBL" id="CAJ1975181.1"/>
    </source>
</evidence>
<gene>
    <name evidence="1" type="ORF">AYBTSS11_LOCUS27284</name>
</gene>
<dbReference type="Proteomes" id="UP001189624">
    <property type="component" value="Chromosome 9"/>
</dbReference>
<dbReference type="Gramene" id="rna-AYBTSS11_LOCUS27284">
    <property type="protein sequence ID" value="CAJ1975181.1"/>
    <property type="gene ID" value="gene-AYBTSS11_LOCUS27284"/>
</dbReference>
<feature type="non-terminal residue" evidence="1">
    <location>
        <position position="1"/>
    </location>
</feature>
<protein>
    <submittedName>
        <fullName evidence="1">Uncharacterized protein</fullName>
    </submittedName>
</protein>
<name>A0AA86TEQ2_9FABA</name>
<proteinExistence type="predicted"/>
<organism evidence="1 2">
    <name type="scientific">Sphenostylis stenocarpa</name>
    <dbReference type="NCBI Taxonomy" id="92480"/>
    <lineage>
        <taxon>Eukaryota</taxon>
        <taxon>Viridiplantae</taxon>
        <taxon>Streptophyta</taxon>
        <taxon>Embryophyta</taxon>
        <taxon>Tracheophyta</taxon>
        <taxon>Spermatophyta</taxon>
        <taxon>Magnoliopsida</taxon>
        <taxon>eudicotyledons</taxon>
        <taxon>Gunneridae</taxon>
        <taxon>Pentapetalae</taxon>
        <taxon>rosids</taxon>
        <taxon>fabids</taxon>
        <taxon>Fabales</taxon>
        <taxon>Fabaceae</taxon>
        <taxon>Papilionoideae</taxon>
        <taxon>50 kb inversion clade</taxon>
        <taxon>NPAAA clade</taxon>
        <taxon>indigoferoid/millettioid clade</taxon>
        <taxon>Phaseoleae</taxon>
        <taxon>Sphenostylis</taxon>
    </lineage>
</organism>
<reference evidence="1" key="1">
    <citation type="submission" date="2023-10" db="EMBL/GenBank/DDBJ databases">
        <authorList>
            <person name="Domelevo Entfellner J.-B."/>
        </authorList>
    </citation>
    <scope>NUCLEOTIDE SEQUENCE</scope>
</reference>
<dbReference type="EMBL" id="OY731406">
    <property type="protein sequence ID" value="CAJ1975181.1"/>
    <property type="molecule type" value="Genomic_DNA"/>
</dbReference>
<evidence type="ECO:0000313" key="2">
    <source>
        <dbReference type="Proteomes" id="UP001189624"/>
    </source>
</evidence>